<proteinExistence type="predicted"/>
<organism evidence="1 2">
    <name type="scientific">Metabacillus fastidiosus</name>
    <dbReference type="NCBI Taxonomy" id="1458"/>
    <lineage>
        <taxon>Bacteria</taxon>
        <taxon>Bacillati</taxon>
        <taxon>Bacillota</taxon>
        <taxon>Bacilli</taxon>
        <taxon>Bacillales</taxon>
        <taxon>Bacillaceae</taxon>
        <taxon>Metabacillus</taxon>
    </lineage>
</organism>
<protein>
    <submittedName>
        <fullName evidence="1">Imm3 family immunity protein</fullName>
    </submittedName>
</protein>
<evidence type="ECO:0000313" key="2">
    <source>
        <dbReference type="Proteomes" id="UP001342826"/>
    </source>
</evidence>
<evidence type="ECO:0000313" key="1">
    <source>
        <dbReference type="EMBL" id="MED4400072.1"/>
    </source>
</evidence>
<reference evidence="1 2" key="1">
    <citation type="submission" date="2023-03" db="EMBL/GenBank/DDBJ databases">
        <title>Bacillus Genome Sequencing.</title>
        <authorList>
            <person name="Dunlap C."/>
        </authorList>
    </citation>
    <scope>NUCLEOTIDE SEQUENCE [LARGE SCALE GENOMIC DNA]</scope>
    <source>
        <strain evidence="1 2">NRS-1717</strain>
    </source>
</reference>
<accession>A0ABU6NSF1</accession>
<dbReference type="EMBL" id="JARTFS010000001">
    <property type="protein sequence ID" value="MED4400072.1"/>
    <property type="molecule type" value="Genomic_DNA"/>
</dbReference>
<comment type="caution">
    <text evidence="1">The sequence shown here is derived from an EMBL/GenBank/DDBJ whole genome shotgun (WGS) entry which is preliminary data.</text>
</comment>
<sequence>MEHWEYSELFETIHEVYEEFLTEDRGHKHAIARLVDDFSNLGKVEDIIVDVAIGEIVVTHDKVFIGYVENITKRLSMFNLQEVEGELTKEEINDLLKRINKVIDGLKNAEVDYNLSAEL</sequence>
<dbReference type="Pfam" id="PF14425">
    <property type="entry name" value="Imm3"/>
    <property type="match status" value="1"/>
</dbReference>
<dbReference type="GeneID" id="301140674"/>
<name>A0ABU6NSF1_9BACI</name>
<gene>
    <name evidence="1" type="ORF">P9271_01705</name>
</gene>
<dbReference type="InterPro" id="IPR025678">
    <property type="entry name" value="Imm3"/>
</dbReference>
<dbReference type="RefSeq" id="WP_066227997.1">
    <property type="nucleotide sequence ID" value="NZ_JARTFQ010000005.1"/>
</dbReference>
<keyword evidence="2" id="KW-1185">Reference proteome</keyword>
<dbReference type="Proteomes" id="UP001342826">
    <property type="component" value="Unassembled WGS sequence"/>
</dbReference>